<gene>
    <name evidence="4" type="ORF">BJY26_003479</name>
</gene>
<keyword evidence="3" id="KW-1133">Transmembrane helix</keyword>
<protein>
    <recommendedName>
        <fullName evidence="1">Signal peptidase I</fullName>
        <ecNumber evidence="1">3.4.21.89</ecNumber>
    </recommendedName>
</protein>
<dbReference type="GO" id="GO:0004252">
    <property type="term" value="F:serine-type endopeptidase activity"/>
    <property type="evidence" value="ECO:0007669"/>
    <property type="project" value="UniProtKB-UniRule"/>
</dbReference>
<dbReference type="PANTHER" id="PTHR10806">
    <property type="entry name" value="SIGNAL PEPTIDASE COMPLEX CATALYTIC SUBUNIT SEC11"/>
    <property type="match status" value="1"/>
</dbReference>
<dbReference type="NCBIfam" id="TIGR02228">
    <property type="entry name" value="sigpep_I_arch"/>
    <property type="match status" value="1"/>
</dbReference>
<reference evidence="4 5" key="1">
    <citation type="submission" date="2020-07" db="EMBL/GenBank/DDBJ databases">
        <title>Sequencing the genomes of 1000 actinobacteria strains.</title>
        <authorList>
            <person name="Klenk H.-P."/>
        </authorList>
    </citation>
    <scope>NUCLEOTIDE SEQUENCE [LARGE SCALE GENOMIC DNA]</scope>
    <source>
        <strain evidence="4 5">DSM 26341</strain>
    </source>
</reference>
<dbReference type="RefSeq" id="WP_179429437.1">
    <property type="nucleotide sequence ID" value="NZ_JACBZP010000001.1"/>
</dbReference>
<proteinExistence type="predicted"/>
<dbReference type="InterPro" id="IPR019533">
    <property type="entry name" value="Peptidase_S26"/>
</dbReference>
<evidence type="ECO:0000256" key="3">
    <source>
        <dbReference type="SAM" id="Phobius"/>
    </source>
</evidence>
<dbReference type="AlphaFoldDB" id="A0A7Z0D5F2"/>
<dbReference type="GO" id="GO:0016020">
    <property type="term" value="C:membrane"/>
    <property type="evidence" value="ECO:0007669"/>
    <property type="project" value="UniProtKB-UniRule"/>
</dbReference>
<sequence length="212" mass="22124">MGTSTNESVDSAESEVESCTKASPPTEPRAQSGLRRALGRIIALVSTIAVAAILALAVFLTLVPAVSGGHTLTVLSGSMVPRLPVGSVVVDRPVAPGSLDVGDIVTYQKTDQSTHAQVLITHRIVAKHNGKHGLVFTTKGDANRTADPEPVRASQIRGELWYDVPYIGIVRGFLLAPAGLLMIGSAVLLIAAIWFLARVSRSTRTAGGGSKP</sequence>
<dbReference type="EMBL" id="JACBZP010000001">
    <property type="protein sequence ID" value="NYI69173.1"/>
    <property type="molecule type" value="Genomic_DNA"/>
</dbReference>
<evidence type="ECO:0000256" key="1">
    <source>
        <dbReference type="NCBIfam" id="TIGR02228"/>
    </source>
</evidence>
<accession>A0A7Z0D5F2</accession>
<evidence type="ECO:0000256" key="2">
    <source>
        <dbReference type="SAM" id="MobiDB-lite"/>
    </source>
</evidence>
<dbReference type="EC" id="3.4.21.89" evidence="1"/>
<evidence type="ECO:0000313" key="4">
    <source>
        <dbReference type="EMBL" id="NYI69173.1"/>
    </source>
</evidence>
<keyword evidence="5" id="KW-1185">Reference proteome</keyword>
<dbReference type="GO" id="GO:0006465">
    <property type="term" value="P:signal peptide processing"/>
    <property type="evidence" value="ECO:0007669"/>
    <property type="project" value="UniProtKB-UniRule"/>
</dbReference>
<dbReference type="Proteomes" id="UP000539111">
    <property type="component" value="Unassembled WGS sequence"/>
</dbReference>
<keyword evidence="4" id="KW-0378">Hydrolase</keyword>
<keyword evidence="3" id="KW-0472">Membrane</keyword>
<feature type="transmembrane region" description="Helical" evidence="3">
    <location>
        <begin position="173"/>
        <end position="197"/>
    </location>
</feature>
<dbReference type="GO" id="GO:0009003">
    <property type="term" value="F:signal peptidase activity"/>
    <property type="evidence" value="ECO:0007669"/>
    <property type="project" value="UniProtKB-EC"/>
</dbReference>
<dbReference type="PANTHER" id="PTHR10806:SF6">
    <property type="entry name" value="SIGNAL PEPTIDASE COMPLEX CATALYTIC SUBUNIT SEC11"/>
    <property type="match status" value="1"/>
</dbReference>
<evidence type="ECO:0000313" key="5">
    <source>
        <dbReference type="Proteomes" id="UP000539111"/>
    </source>
</evidence>
<organism evidence="4 5">
    <name type="scientific">Spelaeicoccus albus</name>
    <dbReference type="NCBI Taxonomy" id="1280376"/>
    <lineage>
        <taxon>Bacteria</taxon>
        <taxon>Bacillati</taxon>
        <taxon>Actinomycetota</taxon>
        <taxon>Actinomycetes</taxon>
        <taxon>Micrococcales</taxon>
        <taxon>Brevibacteriaceae</taxon>
        <taxon>Spelaeicoccus</taxon>
    </lineage>
</organism>
<dbReference type="InterPro" id="IPR001733">
    <property type="entry name" value="Peptidase_S26B"/>
</dbReference>
<feature type="transmembrane region" description="Helical" evidence="3">
    <location>
        <begin position="41"/>
        <end position="66"/>
    </location>
</feature>
<keyword evidence="3" id="KW-0812">Transmembrane</keyword>
<comment type="caution">
    <text evidence="4">The sequence shown here is derived from an EMBL/GenBank/DDBJ whole genome shotgun (WGS) entry which is preliminary data.</text>
</comment>
<dbReference type="CDD" id="cd06530">
    <property type="entry name" value="S26_SPase_I"/>
    <property type="match status" value="1"/>
</dbReference>
<name>A0A7Z0D5F2_9MICO</name>
<feature type="region of interest" description="Disordered" evidence="2">
    <location>
        <begin position="1"/>
        <end position="31"/>
    </location>
</feature>